<accession>A0AAD5JIA7</accession>
<evidence type="ECO:0000313" key="3">
    <source>
        <dbReference type="Proteomes" id="UP001064489"/>
    </source>
</evidence>
<dbReference type="EMBL" id="JAJSOW010000001">
    <property type="protein sequence ID" value="KAI9201108.1"/>
    <property type="molecule type" value="Genomic_DNA"/>
</dbReference>
<proteinExistence type="predicted"/>
<name>A0AAD5JIA7_ACENE</name>
<reference evidence="2" key="1">
    <citation type="journal article" date="2022" name="Plant J.">
        <title>Strategies of tolerance reflected in two North American maple genomes.</title>
        <authorList>
            <person name="McEvoy S.L."/>
            <person name="Sezen U.U."/>
            <person name="Trouern-Trend A."/>
            <person name="McMahon S.M."/>
            <person name="Schaberg P.G."/>
            <person name="Yang J."/>
            <person name="Wegrzyn J.L."/>
            <person name="Swenson N.G."/>
        </authorList>
    </citation>
    <scope>NUCLEOTIDE SEQUENCE</scope>
    <source>
        <strain evidence="2">91603</strain>
    </source>
</reference>
<protein>
    <submittedName>
        <fullName evidence="2">Uncharacterized protein</fullName>
    </submittedName>
</protein>
<dbReference type="AlphaFoldDB" id="A0AAD5JIA7"/>
<organism evidence="2 3">
    <name type="scientific">Acer negundo</name>
    <name type="common">Box elder</name>
    <dbReference type="NCBI Taxonomy" id="4023"/>
    <lineage>
        <taxon>Eukaryota</taxon>
        <taxon>Viridiplantae</taxon>
        <taxon>Streptophyta</taxon>
        <taxon>Embryophyta</taxon>
        <taxon>Tracheophyta</taxon>
        <taxon>Spermatophyta</taxon>
        <taxon>Magnoliopsida</taxon>
        <taxon>eudicotyledons</taxon>
        <taxon>Gunneridae</taxon>
        <taxon>Pentapetalae</taxon>
        <taxon>rosids</taxon>
        <taxon>malvids</taxon>
        <taxon>Sapindales</taxon>
        <taxon>Sapindaceae</taxon>
        <taxon>Hippocastanoideae</taxon>
        <taxon>Acereae</taxon>
        <taxon>Acer</taxon>
    </lineage>
</organism>
<feature type="region of interest" description="Disordered" evidence="1">
    <location>
        <begin position="1"/>
        <end position="53"/>
    </location>
</feature>
<sequence length="73" mass="8391">MYTNDVTEGVQDEEGSEDDDSVKTDRGDNVMSLYNRDEKVSEDTGDQESAAVTGPFEEMEIQSLMEEWRWIHI</sequence>
<reference evidence="2" key="2">
    <citation type="submission" date="2023-02" db="EMBL/GenBank/DDBJ databases">
        <authorList>
            <person name="Swenson N.G."/>
            <person name="Wegrzyn J.L."/>
            <person name="Mcevoy S.L."/>
        </authorList>
    </citation>
    <scope>NUCLEOTIDE SEQUENCE</scope>
    <source>
        <strain evidence="2">91603</strain>
        <tissue evidence="2">Leaf</tissue>
    </source>
</reference>
<dbReference type="Proteomes" id="UP001064489">
    <property type="component" value="Chromosome 9"/>
</dbReference>
<evidence type="ECO:0000256" key="1">
    <source>
        <dbReference type="SAM" id="MobiDB-lite"/>
    </source>
</evidence>
<comment type="caution">
    <text evidence="2">The sequence shown here is derived from an EMBL/GenBank/DDBJ whole genome shotgun (WGS) entry which is preliminary data.</text>
</comment>
<feature type="compositionally biased region" description="Acidic residues" evidence="1">
    <location>
        <begin position="10"/>
        <end position="20"/>
    </location>
</feature>
<keyword evidence="3" id="KW-1185">Reference proteome</keyword>
<gene>
    <name evidence="2" type="ORF">LWI28_018165</name>
</gene>
<evidence type="ECO:0000313" key="2">
    <source>
        <dbReference type="EMBL" id="KAI9201108.1"/>
    </source>
</evidence>